<dbReference type="GO" id="GO:0008168">
    <property type="term" value="F:methyltransferase activity"/>
    <property type="evidence" value="ECO:0007669"/>
    <property type="project" value="UniProtKB-KW"/>
</dbReference>
<dbReference type="GO" id="GO:0006465">
    <property type="term" value="P:signal peptide processing"/>
    <property type="evidence" value="ECO:0007669"/>
    <property type="project" value="TreeGrafter"/>
</dbReference>
<dbReference type="InterPro" id="IPR050882">
    <property type="entry name" value="Prepilin_peptidase/N-MTase"/>
</dbReference>
<dbReference type="STRING" id="1121420.SAMN02746098_00167"/>
<feature type="transmembrane region" description="Helical" evidence="2">
    <location>
        <begin position="118"/>
        <end position="135"/>
    </location>
</feature>
<dbReference type="PANTHER" id="PTHR30487:SF0">
    <property type="entry name" value="PREPILIN LEADER PEPTIDASE_N-METHYLTRANSFERASE-RELATED"/>
    <property type="match status" value="1"/>
</dbReference>
<dbReference type="EMBL" id="FQXJ01000003">
    <property type="protein sequence ID" value="SHH10063.1"/>
    <property type="molecule type" value="Genomic_DNA"/>
</dbReference>
<feature type="transmembrane region" description="Helical" evidence="2">
    <location>
        <begin position="80"/>
        <end position="106"/>
    </location>
</feature>
<dbReference type="GO" id="GO:0004190">
    <property type="term" value="F:aspartic-type endopeptidase activity"/>
    <property type="evidence" value="ECO:0007669"/>
    <property type="project" value="InterPro"/>
</dbReference>
<dbReference type="InterPro" id="IPR000045">
    <property type="entry name" value="Prepilin_IV_endopep_pep"/>
</dbReference>
<keyword evidence="2" id="KW-1133">Transmembrane helix</keyword>
<dbReference type="RefSeq" id="WP_073027106.1">
    <property type="nucleotide sequence ID" value="NZ_FQXJ01000003.1"/>
</dbReference>
<dbReference type="PANTHER" id="PTHR30487">
    <property type="entry name" value="TYPE 4 PREPILIN-LIKE PROTEINS LEADER PEPTIDE-PROCESSING ENZYME"/>
    <property type="match status" value="1"/>
</dbReference>
<dbReference type="Gene3D" id="1.20.120.1220">
    <property type="match status" value="1"/>
</dbReference>
<feature type="transmembrane region" description="Helical" evidence="2">
    <location>
        <begin position="35"/>
        <end position="60"/>
    </location>
</feature>
<dbReference type="GO" id="GO:0032259">
    <property type="term" value="P:methylation"/>
    <property type="evidence" value="ECO:0007669"/>
    <property type="project" value="UniProtKB-KW"/>
</dbReference>
<feature type="transmembrane region" description="Helical" evidence="2">
    <location>
        <begin position="6"/>
        <end position="23"/>
    </location>
</feature>
<keyword evidence="4" id="KW-0808">Transferase</keyword>
<protein>
    <submittedName>
        <fullName evidence="4">Leader peptidase (Prepilin peptidase) / N-methyltransferase</fullName>
    </submittedName>
</protein>
<name>A0A1M5Q982_9FIRM</name>
<accession>A0A1M5Q982</accession>
<keyword evidence="5" id="KW-1185">Reference proteome</keyword>
<evidence type="ECO:0000313" key="5">
    <source>
        <dbReference type="Proteomes" id="UP000183954"/>
    </source>
</evidence>
<evidence type="ECO:0000256" key="1">
    <source>
        <dbReference type="ARBA" id="ARBA00005801"/>
    </source>
</evidence>
<evidence type="ECO:0000313" key="4">
    <source>
        <dbReference type="EMBL" id="SHH10063.1"/>
    </source>
</evidence>
<keyword evidence="2" id="KW-0812">Transmembrane</keyword>
<evidence type="ECO:0000256" key="2">
    <source>
        <dbReference type="SAM" id="Phobius"/>
    </source>
</evidence>
<dbReference type="OrthoDB" id="9789291at2"/>
<dbReference type="AlphaFoldDB" id="A0A1M5Q982"/>
<proteinExistence type="inferred from homology"/>
<keyword evidence="2" id="KW-0472">Membrane</keyword>
<keyword evidence="4" id="KW-0489">Methyltransferase</keyword>
<comment type="similarity">
    <text evidence="1">Belongs to the peptidase A24 family.</text>
</comment>
<reference evidence="5" key="1">
    <citation type="submission" date="2016-11" db="EMBL/GenBank/DDBJ databases">
        <authorList>
            <person name="Varghese N."/>
            <person name="Submissions S."/>
        </authorList>
    </citation>
    <scope>NUCLEOTIDE SEQUENCE [LARGE SCALE GENOMIC DNA]</scope>
    <source>
        <strain evidence="5">DSM 15449</strain>
    </source>
</reference>
<evidence type="ECO:0000259" key="3">
    <source>
        <dbReference type="Pfam" id="PF01478"/>
    </source>
</evidence>
<organism evidence="4 5">
    <name type="scientific">Desulfosporosinus lacus DSM 15449</name>
    <dbReference type="NCBI Taxonomy" id="1121420"/>
    <lineage>
        <taxon>Bacteria</taxon>
        <taxon>Bacillati</taxon>
        <taxon>Bacillota</taxon>
        <taxon>Clostridia</taxon>
        <taxon>Eubacteriales</taxon>
        <taxon>Desulfitobacteriaceae</taxon>
        <taxon>Desulfosporosinus</taxon>
    </lineage>
</organism>
<gene>
    <name evidence="4" type="ORF">SAMN02746098_00167</name>
</gene>
<dbReference type="Proteomes" id="UP000183954">
    <property type="component" value="Unassembled WGS sequence"/>
</dbReference>
<sequence length="137" mass="14606">MTAESLIVIKGLLFFSVLLFAAIHDAKTKIIPDTIHVLLILISLIGFDWNSLFGFFLVPMPFMLVALKKSESLGGGDVKLMAGIGCVLGVMEGFSASAIGLSLSILINLIRGKRNQPFALGPYLAAGAMIIFLIAPK</sequence>
<feature type="domain" description="Prepilin type IV endopeptidase peptidase" evidence="3">
    <location>
        <begin position="12"/>
        <end position="104"/>
    </location>
</feature>
<dbReference type="GO" id="GO:0005886">
    <property type="term" value="C:plasma membrane"/>
    <property type="evidence" value="ECO:0007669"/>
    <property type="project" value="TreeGrafter"/>
</dbReference>
<dbReference type="Pfam" id="PF01478">
    <property type="entry name" value="Peptidase_A24"/>
    <property type="match status" value="1"/>
</dbReference>